<feature type="chain" id="PRO_5027030338" description="Cysteine rich repeat protein" evidence="1">
    <location>
        <begin position="25"/>
        <end position="96"/>
    </location>
</feature>
<keyword evidence="1" id="KW-0732">Signal</keyword>
<evidence type="ECO:0008006" key="4">
    <source>
        <dbReference type="Google" id="ProtNLM"/>
    </source>
</evidence>
<dbReference type="AlphaFoldDB" id="A0A6P1YQ05"/>
<dbReference type="KEGG" id="apra:G3A50_16910"/>
<protein>
    <recommendedName>
        <fullName evidence="4">Cysteine rich repeat protein</fullName>
    </recommendedName>
</protein>
<dbReference type="EMBL" id="CP048630">
    <property type="protein sequence ID" value="QIB35202.1"/>
    <property type="molecule type" value="Genomic_DNA"/>
</dbReference>
<accession>A0A6P1YQ05</accession>
<dbReference type="GO" id="GO:0016020">
    <property type="term" value="C:membrane"/>
    <property type="evidence" value="ECO:0007669"/>
    <property type="project" value="InterPro"/>
</dbReference>
<evidence type="ECO:0000313" key="2">
    <source>
        <dbReference type="EMBL" id="QIB35202.1"/>
    </source>
</evidence>
<name>A0A6P1YQ05_9HYPH</name>
<gene>
    <name evidence="2" type="ORF">G3A50_16910</name>
</gene>
<feature type="signal peptide" evidence="1">
    <location>
        <begin position="1"/>
        <end position="24"/>
    </location>
</feature>
<dbReference type="InterPro" id="IPR001893">
    <property type="entry name" value="Cys-rich_GLG1_repeat"/>
</dbReference>
<dbReference type="Proteomes" id="UP000464751">
    <property type="component" value="Chromosome"/>
</dbReference>
<evidence type="ECO:0000256" key="1">
    <source>
        <dbReference type="SAM" id="SignalP"/>
    </source>
</evidence>
<organism evidence="2 3">
    <name type="scientific">Ancylobacter pratisalsi</name>
    <dbReference type="NCBI Taxonomy" id="1745854"/>
    <lineage>
        <taxon>Bacteria</taxon>
        <taxon>Pseudomonadati</taxon>
        <taxon>Pseudomonadota</taxon>
        <taxon>Alphaproteobacteria</taxon>
        <taxon>Hyphomicrobiales</taxon>
        <taxon>Xanthobacteraceae</taxon>
        <taxon>Ancylobacter</taxon>
    </lineage>
</organism>
<reference evidence="2 3" key="1">
    <citation type="submission" date="2020-02" db="EMBL/GenBank/DDBJ databases">
        <authorList>
            <person name="Li G."/>
        </authorList>
    </citation>
    <scope>NUCLEOTIDE SEQUENCE [LARGE SCALE GENOMIC DNA]</scope>
    <source>
        <strain evidence="2 3">DSM 102029</strain>
    </source>
</reference>
<sequence length="96" mass="9893">MLRKLNRRAAIVIILAGIAGAVFAHGALAQTPAAVQNLTPAQIQNLRAACAADIQTYCAGVQPGGGRVLQCIKTNAENMSPPCVNALLSVRSAQAQ</sequence>
<evidence type="ECO:0000313" key="3">
    <source>
        <dbReference type="Proteomes" id="UP000464751"/>
    </source>
</evidence>
<keyword evidence="3" id="KW-1185">Reference proteome</keyword>
<dbReference type="Pfam" id="PF00839">
    <property type="entry name" value="Cys_rich_FGFR"/>
    <property type="match status" value="1"/>
</dbReference>
<dbReference type="RefSeq" id="WP_163076347.1">
    <property type="nucleotide sequence ID" value="NZ_CP048630.1"/>
</dbReference>
<proteinExistence type="predicted"/>